<dbReference type="PANTHER" id="PTHR15237">
    <property type="entry name" value="DNA REPAIR PROTEIN RAD9"/>
    <property type="match status" value="1"/>
</dbReference>
<evidence type="ECO:0000313" key="2">
    <source>
        <dbReference type="EMBL" id="KCV70844.1"/>
    </source>
</evidence>
<accession>A0A058Z956</accession>
<dbReference type="Gene3D" id="3.70.10.10">
    <property type="match status" value="1"/>
</dbReference>
<dbReference type="InterPro" id="IPR007268">
    <property type="entry name" value="Rad9/Ddc1"/>
</dbReference>
<dbReference type="Proteomes" id="UP000030693">
    <property type="component" value="Unassembled WGS sequence"/>
</dbReference>
<proteinExistence type="predicted"/>
<sequence length="509" mass="54868">MASLRDGFSPGFLSHQGMDISSLGYDPAFASSRSSVTCEFPATTIHHLVRIVACMGKFSEDIALICFSNRFDLMSFSSSSSVQMTSRLQPALFTRFETGAALPLDDDVSSLFYGGGPSPNSNWGSLVRVGGPGSSTFRHKRSGRIIVDHEPVTFLASLSAQTFQSIFHHRATRRVEKCKMRFDLSLSMCDVVFYCKTGIVKHYRFNWRDPFEVPTYKPSSEHGDALISAKFLDHCLADIPPATKLVALQFHVPTQSVAIQTVTPPHIATGTGSGASQRSFNPRGPSDNGGSSLMVNRGASSPRPVAMSSRLEFTVEDFHLLRPPCSCQVVFAFPEFRAFLTFIAGSYKYLRVRMHPSMSLHFETAHDGPQADVPQNSLVLAVDPNPEQYDIPWPGGAGAGGRTSEMSPPFGGGVPRVAQAADPFDLPAIAGSLSDPFVPRAPTTPAPSRPLVLQQPIVCPESDSEAGDGGSTDEAMGDPVDGGYLSGPLSIRDPDLSDWDFSSGSDSDF</sequence>
<gene>
    <name evidence="2" type="ORF">H696_03201</name>
</gene>
<dbReference type="RefSeq" id="XP_009495360.1">
    <property type="nucleotide sequence ID" value="XM_009497085.1"/>
</dbReference>
<dbReference type="EMBL" id="KB932204">
    <property type="protein sequence ID" value="KCV70844.1"/>
    <property type="molecule type" value="Genomic_DNA"/>
</dbReference>
<feature type="compositionally biased region" description="Low complexity" evidence="1">
    <location>
        <begin position="499"/>
        <end position="509"/>
    </location>
</feature>
<dbReference type="GO" id="GO:0006281">
    <property type="term" value="P:DNA repair"/>
    <property type="evidence" value="ECO:0007669"/>
    <property type="project" value="TreeGrafter"/>
</dbReference>
<protein>
    <submittedName>
        <fullName evidence="2">Uncharacterized protein</fullName>
    </submittedName>
</protein>
<dbReference type="AlphaFoldDB" id="A0A058Z956"/>
<dbReference type="GO" id="GO:0000076">
    <property type="term" value="P:DNA replication checkpoint signaling"/>
    <property type="evidence" value="ECO:0007669"/>
    <property type="project" value="TreeGrafter"/>
</dbReference>
<keyword evidence="3" id="KW-1185">Reference proteome</keyword>
<feature type="region of interest" description="Disordered" evidence="1">
    <location>
        <begin position="267"/>
        <end position="303"/>
    </location>
</feature>
<name>A0A058Z956_FONAL</name>
<dbReference type="GO" id="GO:0031573">
    <property type="term" value="P:mitotic intra-S DNA damage checkpoint signaling"/>
    <property type="evidence" value="ECO:0007669"/>
    <property type="project" value="TreeGrafter"/>
</dbReference>
<dbReference type="GeneID" id="20527926"/>
<reference evidence="2" key="1">
    <citation type="submission" date="2013-04" db="EMBL/GenBank/DDBJ databases">
        <title>The Genome Sequence of Fonticula alba ATCC 38817.</title>
        <authorList>
            <consortium name="The Broad Institute Genomics Platform"/>
            <person name="Russ C."/>
            <person name="Cuomo C."/>
            <person name="Burger G."/>
            <person name="Gray M.W."/>
            <person name="Holland P.W.H."/>
            <person name="King N."/>
            <person name="Lang F.B.F."/>
            <person name="Roger A.J."/>
            <person name="Ruiz-Trillo I."/>
            <person name="Brown M."/>
            <person name="Walker B."/>
            <person name="Young S."/>
            <person name="Zeng Q."/>
            <person name="Gargeya S."/>
            <person name="Fitzgerald M."/>
            <person name="Haas B."/>
            <person name="Abouelleil A."/>
            <person name="Allen A.W."/>
            <person name="Alvarado L."/>
            <person name="Arachchi H.M."/>
            <person name="Berlin A.M."/>
            <person name="Chapman S.B."/>
            <person name="Gainer-Dewar J."/>
            <person name="Goldberg J."/>
            <person name="Griggs A."/>
            <person name="Gujja S."/>
            <person name="Hansen M."/>
            <person name="Howarth C."/>
            <person name="Imamovic A."/>
            <person name="Ireland A."/>
            <person name="Larimer J."/>
            <person name="McCowan C."/>
            <person name="Murphy C."/>
            <person name="Pearson M."/>
            <person name="Poon T.W."/>
            <person name="Priest M."/>
            <person name="Roberts A."/>
            <person name="Saif S."/>
            <person name="Shea T."/>
            <person name="Sisk P."/>
            <person name="Sykes S."/>
            <person name="Wortman J."/>
            <person name="Nusbaum C."/>
            <person name="Birren B."/>
        </authorList>
    </citation>
    <scope>NUCLEOTIDE SEQUENCE [LARGE SCALE GENOMIC DNA]</scope>
    <source>
        <strain evidence="2">ATCC 38817</strain>
    </source>
</reference>
<dbReference type="GO" id="GO:0030896">
    <property type="term" value="C:checkpoint clamp complex"/>
    <property type="evidence" value="ECO:0007669"/>
    <property type="project" value="InterPro"/>
</dbReference>
<dbReference type="GO" id="GO:0071479">
    <property type="term" value="P:cellular response to ionizing radiation"/>
    <property type="evidence" value="ECO:0007669"/>
    <property type="project" value="TreeGrafter"/>
</dbReference>
<organism evidence="2">
    <name type="scientific">Fonticula alba</name>
    <name type="common">Slime mold</name>
    <dbReference type="NCBI Taxonomy" id="691883"/>
    <lineage>
        <taxon>Eukaryota</taxon>
        <taxon>Rotosphaerida</taxon>
        <taxon>Fonticulaceae</taxon>
        <taxon>Fonticula</taxon>
    </lineage>
</organism>
<evidence type="ECO:0000313" key="3">
    <source>
        <dbReference type="Proteomes" id="UP000030693"/>
    </source>
</evidence>
<evidence type="ECO:0000256" key="1">
    <source>
        <dbReference type="SAM" id="MobiDB-lite"/>
    </source>
</evidence>
<feature type="region of interest" description="Disordered" evidence="1">
    <location>
        <begin position="460"/>
        <end position="509"/>
    </location>
</feature>
<dbReference type="PANTHER" id="PTHR15237:SF0">
    <property type="entry name" value="CELL CYCLE CHECKPOINT CONTROL PROTEIN"/>
    <property type="match status" value="1"/>
</dbReference>